<feature type="region of interest" description="Disordered" evidence="1">
    <location>
        <begin position="729"/>
        <end position="772"/>
    </location>
</feature>
<feature type="compositionally biased region" description="Polar residues" evidence="1">
    <location>
        <begin position="729"/>
        <end position="759"/>
    </location>
</feature>
<comment type="caution">
    <text evidence="2">The sequence shown here is derived from an EMBL/GenBank/DDBJ whole genome shotgun (WGS) entry which is preliminary data.</text>
</comment>
<gene>
    <name evidence="2" type="ORF">CONPUDRAFT_151356</name>
</gene>
<dbReference type="KEGG" id="cput:CONPUDRAFT_151356"/>
<protein>
    <submittedName>
        <fullName evidence="2">Uncharacterized protein</fullName>
    </submittedName>
</protein>
<dbReference type="AlphaFoldDB" id="A0A5M3MYU3"/>
<dbReference type="OrthoDB" id="2648847at2759"/>
<feature type="compositionally biased region" description="Basic and acidic residues" evidence="1">
    <location>
        <begin position="901"/>
        <end position="911"/>
    </location>
</feature>
<dbReference type="Proteomes" id="UP000053558">
    <property type="component" value="Unassembled WGS sequence"/>
</dbReference>
<feature type="region of interest" description="Disordered" evidence="1">
    <location>
        <begin position="422"/>
        <end position="454"/>
    </location>
</feature>
<dbReference type="EMBL" id="JH711575">
    <property type="protein sequence ID" value="EIW84333.1"/>
    <property type="molecule type" value="Genomic_DNA"/>
</dbReference>
<evidence type="ECO:0000313" key="3">
    <source>
        <dbReference type="Proteomes" id="UP000053558"/>
    </source>
</evidence>
<feature type="compositionally biased region" description="Low complexity" evidence="1">
    <location>
        <begin position="848"/>
        <end position="858"/>
    </location>
</feature>
<feature type="region of interest" description="Disordered" evidence="1">
    <location>
        <begin position="848"/>
        <end position="945"/>
    </location>
</feature>
<reference evidence="3" key="1">
    <citation type="journal article" date="2012" name="Science">
        <title>The Paleozoic origin of enzymatic lignin decomposition reconstructed from 31 fungal genomes.</title>
        <authorList>
            <person name="Floudas D."/>
            <person name="Binder M."/>
            <person name="Riley R."/>
            <person name="Barry K."/>
            <person name="Blanchette R.A."/>
            <person name="Henrissat B."/>
            <person name="Martinez A.T."/>
            <person name="Otillar R."/>
            <person name="Spatafora J.W."/>
            <person name="Yadav J.S."/>
            <person name="Aerts A."/>
            <person name="Benoit I."/>
            <person name="Boyd A."/>
            <person name="Carlson A."/>
            <person name="Copeland A."/>
            <person name="Coutinho P.M."/>
            <person name="de Vries R.P."/>
            <person name="Ferreira P."/>
            <person name="Findley K."/>
            <person name="Foster B."/>
            <person name="Gaskell J."/>
            <person name="Glotzer D."/>
            <person name="Gorecki P."/>
            <person name="Heitman J."/>
            <person name="Hesse C."/>
            <person name="Hori C."/>
            <person name="Igarashi K."/>
            <person name="Jurgens J.A."/>
            <person name="Kallen N."/>
            <person name="Kersten P."/>
            <person name="Kohler A."/>
            <person name="Kuees U."/>
            <person name="Kumar T.K.A."/>
            <person name="Kuo A."/>
            <person name="LaButti K."/>
            <person name="Larrondo L.F."/>
            <person name="Lindquist E."/>
            <person name="Ling A."/>
            <person name="Lombard V."/>
            <person name="Lucas S."/>
            <person name="Lundell T."/>
            <person name="Martin R."/>
            <person name="McLaughlin D.J."/>
            <person name="Morgenstern I."/>
            <person name="Morin E."/>
            <person name="Murat C."/>
            <person name="Nagy L.G."/>
            <person name="Nolan M."/>
            <person name="Ohm R.A."/>
            <person name="Patyshakuliyeva A."/>
            <person name="Rokas A."/>
            <person name="Ruiz-Duenas F.J."/>
            <person name="Sabat G."/>
            <person name="Salamov A."/>
            <person name="Samejima M."/>
            <person name="Schmutz J."/>
            <person name="Slot J.C."/>
            <person name="St John F."/>
            <person name="Stenlid J."/>
            <person name="Sun H."/>
            <person name="Sun S."/>
            <person name="Syed K."/>
            <person name="Tsang A."/>
            <person name="Wiebenga A."/>
            <person name="Young D."/>
            <person name="Pisabarro A."/>
            <person name="Eastwood D.C."/>
            <person name="Martin F."/>
            <person name="Cullen D."/>
            <person name="Grigoriev I.V."/>
            <person name="Hibbett D.S."/>
        </authorList>
    </citation>
    <scope>NUCLEOTIDE SEQUENCE [LARGE SCALE GENOMIC DNA]</scope>
    <source>
        <strain evidence="3">RWD-64-598 SS2</strain>
    </source>
</reference>
<dbReference type="RefSeq" id="XP_007766058.1">
    <property type="nucleotide sequence ID" value="XM_007767868.1"/>
</dbReference>
<proteinExistence type="predicted"/>
<organism evidence="2 3">
    <name type="scientific">Coniophora puteana (strain RWD-64-598)</name>
    <name type="common">Brown rot fungus</name>
    <dbReference type="NCBI Taxonomy" id="741705"/>
    <lineage>
        <taxon>Eukaryota</taxon>
        <taxon>Fungi</taxon>
        <taxon>Dikarya</taxon>
        <taxon>Basidiomycota</taxon>
        <taxon>Agaricomycotina</taxon>
        <taxon>Agaricomycetes</taxon>
        <taxon>Agaricomycetidae</taxon>
        <taxon>Boletales</taxon>
        <taxon>Coniophorineae</taxon>
        <taxon>Coniophoraceae</taxon>
        <taxon>Coniophora</taxon>
    </lineage>
</organism>
<evidence type="ECO:0000256" key="1">
    <source>
        <dbReference type="SAM" id="MobiDB-lite"/>
    </source>
</evidence>
<dbReference type="GeneID" id="19202839"/>
<accession>A0A5M3MYU3</accession>
<evidence type="ECO:0000313" key="2">
    <source>
        <dbReference type="EMBL" id="EIW84333.1"/>
    </source>
</evidence>
<sequence>MPKDPTKPKKPTKAQKVKANIDIEVEFFVQAAHLRNKITLEKQSALVSTGTRVSERGEWSTEQRLFLDGHAPDLTKRMPDKNYTNFWSPIYAKFHTNWSEQQFLFPELPKDAILTKFQEAALNRGVELRRNQIYNHIRWLARNALASKPRAVLAGSTARHLNRMIKQNSRVSKDWEMFWRLKRPDLEVDLQARLDALGHKPSGAEILAASKAAAEKGLASASAELLQEIAENKAKQKEILTGELPDNDPLFVEMVRSNVRTIVPSLQAILDYISSTTVGGESKGVCFSLVVGCYDPVTGEPSVGNVHVGLDPLGQSFEHISPEWKQMREAYKVFMKTAAPPFKGPIVIPENIGDDVDEGEEDSEGATGECGSAVLSLHEDGLYKMDVAEDPLPGSAVAGGVPDNVGASVVIGAPVNVGAPDSFGGSDSASSDGAGAPENVRAPDSFGGSDGAGSDGAGAPWNVVASDGVGASNAFCGSEITVSPGVFGGSHAVSAPEYASVPDALGAPNAVGAPDSTQSGDLAELAMFNMRNHHQGQANAMNDVDMVYDSTFDTLPNDASDLQNTQGVYDIFGFDTSDIWQWQSSQTTGQENSLGNVGPTSHLASNAIVPDPFQEFSGYASSQYPVSHERGTVCQNDFVPYNTPQNQSLAFNVAAAPASFNISQNTPPVLNSPVGSGVPSTPNSYFHGMTSSTYASSNGPLYGGSSQAGVLPGSSLSGAQYLANTNVSSPTPGALASSSAPLGTLSSPHTLPSTAQATYSPPSPSPPVVPEHRNLDTFVTLLNGVQMRSANLPSAAPSAVSPIASPVAFTPVSSALHVLPSDANTPPSTGQASVANVHLQQQAFSLASVPHPASSPPAADVPTQRLVSSPHPMIQTPGTETQHLPDISNVGLAPSRPQRNRNKEYNPRKADQAIGGPCITADKENIKPDPPCPKKRSRAQKISSG</sequence>
<keyword evidence="3" id="KW-1185">Reference proteome</keyword>
<feature type="compositionally biased region" description="Low complexity" evidence="1">
    <location>
        <begin position="422"/>
        <end position="437"/>
    </location>
</feature>
<name>A0A5M3MYU3_CONPW</name>